<dbReference type="GO" id="GO:0016301">
    <property type="term" value="F:kinase activity"/>
    <property type="evidence" value="ECO:0007669"/>
    <property type="project" value="UniProtKB-KW"/>
</dbReference>
<keyword evidence="3" id="KW-1003">Cell membrane</keyword>
<keyword evidence="9 12" id="KW-1133">Transmembrane helix</keyword>
<comment type="subcellular location">
    <subcellularLocation>
        <location evidence="1">Cell membrane</location>
        <topology evidence="1">Multi-pass membrane protein</topology>
    </subcellularLocation>
</comment>
<keyword evidence="7 12" id="KW-0812">Transmembrane</keyword>
<dbReference type="GO" id="GO:0005886">
    <property type="term" value="C:plasma membrane"/>
    <property type="evidence" value="ECO:0007669"/>
    <property type="project" value="UniProtKB-SubCell"/>
</dbReference>
<evidence type="ECO:0000256" key="2">
    <source>
        <dbReference type="ARBA" id="ARBA00022448"/>
    </source>
</evidence>
<evidence type="ECO:0000256" key="11">
    <source>
        <dbReference type="PROSITE-ProRule" id="PRU00421"/>
    </source>
</evidence>
<dbReference type="InterPro" id="IPR018113">
    <property type="entry name" value="PTrfase_EIIB_Cys"/>
</dbReference>
<feature type="transmembrane region" description="Helical" evidence="12">
    <location>
        <begin position="144"/>
        <end position="163"/>
    </location>
</feature>
<dbReference type="FunFam" id="3.30.1360.60:FF:000001">
    <property type="entry name" value="PTS system glucose-specific IIBC component PtsG"/>
    <property type="match status" value="1"/>
</dbReference>
<evidence type="ECO:0000256" key="12">
    <source>
        <dbReference type="SAM" id="Phobius"/>
    </source>
</evidence>
<gene>
    <name evidence="15" type="ORF">H9725_08655</name>
</gene>
<dbReference type="AlphaFoldDB" id="A0A9D2FGK6"/>
<organism evidence="15 16">
    <name type="scientific">Candidatus Faecalibacterium gallistercoris</name>
    <dbReference type="NCBI Taxonomy" id="2838579"/>
    <lineage>
        <taxon>Bacteria</taxon>
        <taxon>Bacillati</taxon>
        <taxon>Bacillota</taxon>
        <taxon>Clostridia</taxon>
        <taxon>Eubacteriales</taxon>
        <taxon>Oscillospiraceae</taxon>
        <taxon>Faecalibacterium</taxon>
    </lineage>
</organism>
<dbReference type="SUPFAM" id="SSF55604">
    <property type="entry name" value="Glucose permease domain IIB"/>
    <property type="match status" value="1"/>
</dbReference>
<dbReference type="PANTHER" id="PTHR30175">
    <property type="entry name" value="PHOSPHOTRANSFERASE SYSTEM TRANSPORT PROTEIN"/>
    <property type="match status" value="1"/>
</dbReference>
<accession>A0A9D2FGK6</accession>
<feature type="transmembrane region" description="Helical" evidence="12">
    <location>
        <begin position="170"/>
        <end position="189"/>
    </location>
</feature>
<feature type="domain" description="PTS EIIB type-1" evidence="13">
    <location>
        <begin position="5"/>
        <end position="87"/>
    </location>
</feature>
<evidence type="ECO:0000259" key="13">
    <source>
        <dbReference type="PROSITE" id="PS51098"/>
    </source>
</evidence>
<dbReference type="PROSITE" id="PS51103">
    <property type="entry name" value="PTS_EIIC_TYPE_1"/>
    <property type="match status" value="1"/>
</dbReference>
<dbReference type="InterPro" id="IPR003352">
    <property type="entry name" value="PTS_EIIC"/>
</dbReference>
<dbReference type="InterPro" id="IPR036878">
    <property type="entry name" value="Glu_permease_IIB"/>
</dbReference>
<evidence type="ECO:0000256" key="10">
    <source>
        <dbReference type="ARBA" id="ARBA00023136"/>
    </source>
</evidence>
<reference evidence="15" key="2">
    <citation type="submission" date="2021-04" db="EMBL/GenBank/DDBJ databases">
        <authorList>
            <person name="Gilroy R."/>
        </authorList>
    </citation>
    <scope>NUCLEOTIDE SEQUENCE</scope>
    <source>
        <strain evidence="15">ChiBcec16-3735</strain>
    </source>
</reference>
<proteinExistence type="predicted"/>
<sequence length="483" mass="51673">MNKYDGLARIILQNVGGKDNVVSLTHCITRLRFVLKDESKANTSILEQTDGIMKVMQSGGQYQIVIGQTVGDVYDAVVEVGHLASKAQVETSSAGKQSLFSQFVGIVTAVFTPMMGMLCACGMLKGFMALAVSMGWLTRTSGAYLLWYNAGDTLFYFLPVIIACTSAKKFGLSTISGLMIGLTMCYPALTNLAGDTPLDTLFGQSYYQTFFGIPIILPSNNAYTQTVIPAILAVWAASKLEKWLKKVIPAVVRNFMVPFFTLVIMIPLTFVVVGPISSLLASFLSSITLTISSLAPWLEGLVLGGIHQTLVIFGLHWCYSPLRYNNFATLGYDTLITPNFVASFCQMAAVLAVMIKTRDKSAKSLCAPAAISALFGVSEPCIYAINLPRKIPFVCASVGAAIAGAVVGLLQIRIYSGGTGIFALANFIDTQTGSMTGVFQMAGCILLGVALSFLLTLVLYRDKDKQLTANDKAALAADAEANG</sequence>
<name>A0A9D2FGK6_9FIRM</name>
<evidence type="ECO:0000313" key="15">
    <source>
        <dbReference type="EMBL" id="HIZ58625.1"/>
    </source>
</evidence>
<dbReference type="PROSITE" id="PS01035">
    <property type="entry name" value="PTS_EIIB_TYPE_1_CYS"/>
    <property type="match status" value="1"/>
</dbReference>
<feature type="active site" description="Phosphocysteine intermediate; for EIIB activity" evidence="11">
    <location>
        <position position="27"/>
    </location>
</feature>
<feature type="transmembrane region" description="Helical" evidence="12">
    <location>
        <begin position="259"/>
        <end position="284"/>
    </location>
</feature>
<dbReference type="Proteomes" id="UP000824065">
    <property type="component" value="Unassembled WGS sequence"/>
</dbReference>
<protein>
    <submittedName>
        <fullName evidence="15">PTS transporter subunit EIIC</fullName>
    </submittedName>
</protein>
<keyword evidence="2" id="KW-0813">Transport</keyword>
<evidence type="ECO:0000256" key="7">
    <source>
        <dbReference type="ARBA" id="ARBA00022692"/>
    </source>
</evidence>
<keyword evidence="6" id="KW-0598">Phosphotransferase system</keyword>
<reference evidence="15" key="1">
    <citation type="journal article" date="2021" name="PeerJ">
        <title>Extensive microbial diversity within the chicken gut microbiome revealed by metagenomics and culture.</title>
        <authorList>
            <person name="Gilroy R."/>
            <person name="Ravi A."/>
            <person name="Getino M."/>
            <person name="Pursley I."/>
            <person name="Horton D.L."/>
            <person name="Alikhan N.F."/>
            <person name="Baker D."/>
            <person name="Gharbi K."/>
            <person name="Hall N."/>
            <person name="Watson M."/>
            <person name="Adriaenssens E.M."/>
            <person name="Foster-Nyarko E."/>
            <person name="Jarju S."/>
            <person name="Secka A."/>
            <person name="Antonio M."/>
            <person name="Oren A."/>
            <person name="Chaudhuri R.R."/>
            <person name="La Ragione R."/>
            <person name="Hildebrand F."/>
            <person name="Pallen M.J."/>
        </authorList>
    </citation>
    <scope>NUCLEOTIDE SEQUENCE</scope>
    <source>
        <strain evidence="15">ChiBcec16-3735</strain>
    </source>
</reference>
<dbReference type="CDD" id="cd00212">
    <property type="entry name" value="PTS_IIB_glc"/>
    <property type="match status" value="1"/>
</dbReference>
<evidence type="ECO:0000256" key="4">
    <source>
        <dbReference type="ARBA" id="ARBA00022597"/>
    </source>
</evidence>
<feature type="transmembrane region" description="Helical" evidence="12">
    <location>
        <begin position="435"/>
        <end position="460"/>
    </location>
</feature>
<dbReference type="InterPro" id="IPR050558">
    <property type="entry name" value="PTS_Sugar-Specific_Components"/>
</dbReference>
<evidence type="ECO:0000313" key="16">
    <source>
        <dbReference type="Proteomes" id="UP000824065"/>
    </source>
</evidence>
<dbReference type="InterPro" id="IPR013013">
    <property type="entry name" value="PTS_EIIC_1"/>
</dbReference>
<keyword evidence="10 12" id="KW-0472">Membrane</keyword>
<dbReference type="EMBL" id="DXBJ01000065">
    <property type="protein sequence ID" value="HIZ58625.1"/>
    <property type="molecule type" value="Genomic_DNA"/>
</dbReference>
<dbReference type="Pfam" id="PF02378">
    <property type="entry name" value="PTS_EIIC"/>
    <property type="match status" value="1"/>
</dbReference>
<feature type="transmembrane region" description="Helical" evidence="12">
    <location>
        <begin position="296"/>
        <end position="315"/>
    </location>
</feature>
<evidence type="ECO:0000256" key="9">
    <source>
        <dbReference type="ARBA" id="ARBA00022989"/>
    </source>
</evidence>
<feature type="transmembrane region" description="Helical" evidence="12">
    <location>
        <begin position="103"/>
        <end position="132"/>
    </location>
</feature>
<comment type="caution">
    <text evidence="15">The sequence shown here is derived from an EMBL/GenBank/DDBJ whole genome shotgun (WGS) entry which is preliminary data.</text>
</comment>
<dbReference type="GO" id="GO:0015771">
    <property type="term" value="P:trehalose transport"/>
    <property type="evidence" value="ECO:0007669"/>
    <property type="project" value="TreeGrafter"/>
</dbReference>
<keyword evidence="5" id="KW-0808">Transferase</keyword>
<keyword evidence="4" id="KW-0762">Sugar transport</keyword>
<evidence type="ECO:0000256" key="3">
    <source>
        <dbReference type="ARBA" id="ARBA00022475"/>
    </source>
</evidence>
<dbReference type="Gene3D" id="3.30.1360.60">
    <property type="entry name" value="Glucose permease domain IIB"/>
    <property type="match status" value="1"/>
</dbReference>
<evidence type="ECO:0000256" key="6">
    <source>
        <dbReference type="ARBA" id="ARBA00022683"/>
    </source>
</evidence>
<feature type="domain" description="PTS EIIC type-1" evidence="14">
    <location>
        <begin position="105"/>
        <end position="471"/>
    </location>
</feature>
<dbReference type="InterPro" id="IPR001996">
    <property type="entry name" value="PTS_IIB_1"/>
</dbReference>
<dbReference type="GO" id="GO:0090589">
    <property type="term" value="F:protein-phosphocysteine-trehalose phosphotransferase system transporter activity"/>
    <property type="evidence" value="ECO:0007669"/>
    <property type="project" value="TreeGrafter"/>
</dbReference>
<evidence type="ECO:0000259" key="14">
    <source>
        <dbReference type="PROSITE" id="PS51103"/>
    </source>
</evidence>
<dbReference type="Pfam" id="PF00367">
    <property type="entry name" value="PTS_EIIB"/>
    <property type="match status" value="1"/>
</dbReference>
<dbReference type="GO" id="GO:0009401">
    <property type="term" value="P:phosphoenolpyruvate-dependent sugar phosphotransferase system"/>
    <property type="evidence" value="ECO:0007669"/>
    <property type="project" value="UniProtKB-KW"/>
</dbReference>
<evidence type="ECO:0000256" key="8">
    <source>
        <dbReference type="ARBA" id="ARBA00022777"/>
    </source>
</evidence>
<evidence type="ECO:0000256" key="1">
    <source>
        <dbReference type="ARBA" id="ARBA00004651"/>
    </source>
</evidence>
<dbReference type="PROSITE" id="PS51098">
    <property type="entry name" value="PTS_EIIB_TYPE_1"/>
    <property type="match status" value="1"/>
</dbReference>
<dbReference type="GO" id="GO:0008982">
    <property type="term" value="F:protein-N(PI)-phosphohistidine-sugar phosphotransferase activity"/>
    <property type="evidence" value="ECO:0007669"/>
    <property type="project" value="InterPro"/>
</dbReference>
<dbReference type="PANTHER" id="PTHR30175:SF1">
    <property type="entry name" value="PTS SYSTEM ARBUTIN-, CELLOBIOSE-, AND SALICIN-SPECIFIC EIIBC COMPONENT-RELATED"/>
    <property type="match status" value="1"/>
</dbReference>
<feature type="transmembrane region" description="Helical" evidence="12">
    <location>
        <begin position="393"/>
        <end position="415"/>
    </location>
</feature>
<evidence type="ECO:0000256" key="5">
    <source>
        <dbReference type="ARBA" id="ARBA00022679"/>
    </source>
</evidence>
<keyword evidence="8" id="KW-0418">Kinase</keyword>